<dbReference type="NCBIfam" id="TIGR03696">
    <property type="entry name" value="Rhs_assc_core"/>
    <property type="match status" value="1"/>
</dbReference>
<feature type="transmembrane region" description="Helical" evidence="1">
    <location>
        <begin position="273"/>
        <end position="295"/>
    </location>
</feature>
<name>A0A2A3M6D7_PSEDL</name>
<protein>
    <recommendedName>
        <fullName evidence="4">RHS repeat-associated core domain-containing protein</fullName>
    </recommendedName>
</protein>
<dbReference type="InterPro" id="IPR022385">
    <property type="entry name" value="Rhs_assc_core"/>
</dbReference>
<evidence type="ECO:0000313" key="2">
    <source>
        <dbReference type="EMBL" id="PBJ95670.1"/>
    </source>
</evidence>
<sequence length="301" mass="32276">MPTSSTSKNDQGLAPQRSLHFYKSENLTTEIAAQGNRRLLWANDMALAQLDQAPSAKMLRVDLANSVLGIGSWPMAYSPYGYLATDRLEALLGFTGQRYDRVTQGNPLGAGRRFHSPGLMRLCTEDPSSPFGKGGLNSYAYCVGDPINRDDPTGESSRLLLFRAFNSFKKASVNFAINGGHGFVGKGASRKKAGFNNIANNATTITANPSTLAGTAPASTSTGSKALTIAPEKPVEPVFSNIDKIHTPAVRKPTQPSEVRVNRIIEDRRSSNMLGGIFGVLFGGIIVGLAVWAIMSNARRN</sequence>
<dbReference type="AlphaFoldDB" id="A0A2A3M6D7"/>
<proteinExistence type="predicted"/>
<evidence type="ECO:0000313" key="3">
    <source>
        <dbReference type="Proteomes" id="UP000218102"/>
    </source>
</evidence>
<reference evidence="2 3" key="1">
    <citation type="submission" date="2017-09" db="EMBL/GenBank/DDBJ databases">
        <authorList>
            <person name="Ehlers B."/>
            <person name="Leendertz F.H."/>
        </authorList>
    </citation>
    <scope>NUCLEOTIDE SEQUENCE [LARGE SCALE GENOMIC DNA]</scope>
    <source>
        <strain evidence="2 3">DJ-1</strain>
    </source>
</reference>
<dbReference type="RefSeq" id="WP_082041869.1">
    <property type="nucleotide sequence ID" value="NZ_CP010359.1"/>
</dbReference>
<organism evidence="2 3">
    <name type="scientific">Pseudomonas plecoglossicida</name>
    <dbReference type="NCBI Taxonomy" id="70775"/>
    <lineage>
        <taxon>Bacteria</taxon>
        <taxon>Pseudomonadati</taxon>
        <taxon>Pseudomonadota</taxon>
        <taxon>Gammaproteobacteria</taxon>
        <taxon>Pseudomonadales</taxon>
        <taxon>Pseudomonadaceae</taxon>
        <taxon>Pseudomonas</taxon>
    </lineage>
</organism>
<keyword evidence="1" id="KW-1133">Transmembrane helix</keyword>
<dbReference type="Gene3D" id="2.180.10.10">
    <property type="entry name" value="RHS repeat-associated core"/>
    <property type="match status" value="1"/>
</dbReference>
<gene>
    <name evidence="2" type="ORF">CMV24_11445</name>
</gene>
<comment type="caution">
    <text evidence="2">The sequence shown here is derived from an EMBL/GenBank/DDBJ whole genome shotgun (WGS) entry which is preliminary data.</text>
</comment>
<keyword evidence="1" id="KW-0472">Membrane</keyword>
<dbReference type="Proteomes" id="UP000218102">
    <property type="component" value="Unassembled WGS sequence"/>
</dbReference>
<dbReference type="EMBL" id="NTME01000008">
    <property type="protein sequence ID" value="PBJ95670.1"/>
    <property type="molecule type" value="Genomic_DNA"/>
</dbReference>
<evidence type="ECO:0000256" key="1">
    <source>
        <dbReference type="SAM" id="Phobius"/>
    </source>
</evidence>
<evidence type="ECO:0008006" key="4">
    <source>
        <dbReference type="Google" id="ProtNLM"/>
    </source>
</evidence>
<accession>A0A2A3M6D7</accession>
<keyword evidence="1" id="KW-0812">Transmembrane</keyword>